<evidence type="ECO:0000313" key="1">
    <source>
        <dbReference type="EMBL" id="MDD0985543.1"/>
    </source>
</evidence>
<reference evidence="1" key="1">
    <citation type="submission" date="2022-05" db="EMBL/GenBank/DDBJ databases">
        <title>Novel Pseudomonas spp. Isolated from a Rainbow Trout Aquaculture Facility.</title>
        <authorList>
            <person name="Testerman T."/>
            <person name="Graf J."/>
        </authorList>
    </citation>
    <scope>NUCLEOTIDE SEQUENCE</scope>
    <source>
        <strain evidence="1">ID1050</strain>
    </source>
</reference>
<sequence>MSRTIITGPSSDALAFFKNTPLGSLHFRQWQELFAACLGFNTLAAAISYEKSAGTCMDDMTRSAAVVLDPSQASTWLARKGIQATHKDLSLITRFLNEYWSRKCDPAPIFYWSIRDYLDVIEIKIAERTTAGLALIVQTSSVPELPSGPLRPVHSLLLQGKARCIDFPLATHETAGSPEAQIVTGKANVTFNWPRGLTLHSVRAAREPEQATDISPFSWDHFIASGTERGVKGGGLDYQQIFARPTLTAGYPIVTMTRGPVVQWEEAVPTPELRGVILDLALSYIGRRFDRVMLHFNGGLMPDHIQAHTRDGREIHWHPSRDRDQAAMLLNVPSEELAGTNWGDLLRDLVLVTVGPGILVPFYGHQSDLDARREQLEKRQET</sequence>
<proteinExistence type="predicted"/>
<accession>A0ABT5NAH9</accession>
<name>A0ABT5NAH9_9PSED</name>
<evidence type="ECO:0000313" key="2">
    <source>
        <dbReference type="Proteomes" id="UP001148189"/>
    </source>
</evidence>
<dbReference type="EMBL" id="JAMDHD010000018">
    <property type="protein sequence ID" value="MDD0985543.1"/>
    <property type="molecule type" value="Genomic_DNA"/>
</dbReference>
<protein>
    <submittedName>
        <fullName evidence="1">Uncharacterized protein</fullName>
    </submittedName>
</protein>
<keyword evidence="2" id="KW-1185">Reference proteome</keyword>
<organism evidence="1 2">
    <name type="scientific">Pseudomonas shahriarae</name>
    <dbReference type="NCBI Taxonomy" id="2745512"/>
    <lineage>
        <taxon>Bacteria</taxon>
        <taxon>Pseudomonadati</taxon>
        <taxon>Pseudomonadota</taxon>
        <taxon>Gammaproteobacteria</taxon>
        <taxon>Pseudomonadales</taxon>
        <taxon>Pseudomonadaceae</taxon>
        <taxon>Pseudomonas</taxon>
    </lineage>
</organism>
<dbReference type="Proteomes" id="UP001148189">
    <property type="component" value="Unassembled WGS sequence"/>
</dbReference>
<dbReference type="RefSeq" id="WP_271905873.1">
    <property type="nucleotide sequence ID" value="NZ_JAMDHD010000018.1"/>
</dbReference>
<gene>
    <name evidence="1" type="ORF">M5G21_11280</name>
</gene>
<comment type="caution">
    <text evidence="1">The sequence shown here is derived from an EMBL/GenBank/DDBJ whole genome shotgun (WGS) entry which is preliminary data.</text>
</comment>